<dbReference type="EMBL" id="SHKI01000004">
    <property type="protein sequence ID" value="RZT66374.1"/>
    <property type="molecule type" value="Genomic_DNA"/>
</dbReference>
<sequence length="132" mass="14359">MNDPLAPLDERAAHAGPLLTVCPSCDSGVGISCVVKVQALPGDVRPGRTRLGQVPEFHQARVTASPPRKCFNGLGVERYVEEVLSILDDFPDGPTSCYGAVSAAEVAQEAREEFERAERVEDLQYSHVMFPY</sequence>
<evidence type="ECO:0000313" key="2">
    <source>
        <dbReference type="Proteomes" id="UP000291832"/>
    </source>
</evidence>
<comment type="caution">
    <text evidence="1">The sequence shown here is derived from an EMBL/GenBank/DDBJ whole genome shotgun (WGS) entry which is preliminary data.</text>
</comment>
<name>A0A4Q7TYY7_9MICO</name>
<gene>
    <name evidence="1" type="ORF">EV139_1811</name>
</gene>
<protein>
    <submittedName>
        <fullName evidence="1">Uncharacterized protein</fullName>
    </submittedName>
</protein>
<dbReference type="RefSeq" id="WP_130453966.1">
    <property type="nucleotide sequence ID" value="NZ_QYAG01000001.1"/>
</dbReference>
<organism evidence="1 2">
    <name type="scientific">Leucobacter luti</name>
    <dbReference type="NCBI Taxonomy" id="340320"/>
    <lineage>
        <taxon>Bacteria</taxon>
        <taxon>Bacillati</taxon>
        <taxon>Actinomycetota</taxon>
        <taxon>Actinomycetes</taxon>
        <taxon>Micrococcales</taxon>
        <taxon>Microbacteriaceae</taxon>
        <taxon>Leucobacter</taxon>
    </lineage>
</organism>
<evidence type="ECO:0000313" key="1">
    <source>
        <dbReference type="EMBL" id="RZT66374.1"/>
    </source>
</evidence>
<reference evidence="1 2" key="1">
    <citation type="journal article" date="2015" name="Stand. Genomic Sci.">
        <title>Genomic Encyclopedia of Bacterial and Archaeal Type Strains, Phase III: the genomes of soil and plant-associated and newly described type strains.</title>
        <authorList>
            <person name="Whitman W.B."/>
            <person name="Woyke T."/>
            <person name="Klenk H.P."/>
            <person name="Zhou Y."/>
            <person name="Lilburn T.G."/>
            <person name="Beck B.J."/>
            <person name="De Vos P."/>
            <person name="Vandamme P."/>
            <person name="Eisen J.A."/>
            <person name="Garrity G."/>
            <person name="Hugenholtz P."/>
            <person name="Kyrpides N.C."/>
        </authorList>
    </citation>
    <scope>NUCLEOTIDE SEQUENCE [LARGE SCALE GENOMIC DNA]</scope>
    <source>
        <strain evidence="1 2">RF6</strain>
    </source>
</reference>
<proteinExistence type="predicted"/>
<dbReference type="AlphaFoldDB" id="A0A4Q7TYY7"/>
<keyword evidence="2" id="KW-1185">Reference proteome</keyword>
<dbReference type="Proteomes" id="UP000291832">
    <property type="component" value="Unassembled WGS sequence"/>
</dbReference>
<accession>A0A4Q7TYY7</accession>